<dbReference type="GO" id="GO:0046872">
    <property type="term" value="F:metal ion binding"/>
    <property type="evidence" value="ECO:0007669"/>
    <property type="project" value="UniProtKB-KW"/>
</dbReference>
<keyword evidence="8" id="KW-0460">Magnesium</keyword>
<keyword evidence="4 11" id="KW-0808">Transferase</keyword>
<dbReference type="Pfam" id="PF04998">
    <property type="entry name" value="RNA_pol_Rpb1_5"/>
    <property type="match status" value="1"/>
</dbReference>
<evidence type="ECO:0000256" key="6">
    <source>
        <dbReference type="ARBA" id="ARBA00022723"/>
    </source>
</evidence>
<feature type="compositionally biased region" description="Acidic residues" evidence="12">
    <location>
        <begin position="1258"/>
        <end position="1269"/>
    </location>
</feature>
<feature type="domain" description="RNA polymerase N-terminal" evidence="13">
    <location>
        <begin position="259"/>
        <end position="545"/>
    </location>
</feature>
<feature type="compositionally biased region" description="Acidic residues" evidence="12">
    <location>
        <begin position="1236"/>
        <end position="1246"/>
    </location>
</feature>
<dbReference type="Pfam" id="PF00623">
    <property type="entry name" value="RNA_pol_Rpb1_2"/>
    <property type="match status" value="1"/>
</dbReference>
<comment type="caution">
    <text evidence="14">The sequence shown here is derived from an EMBL/GenBank/DDBJ whole genome shotgun (WGS) entry which is preliminary data.</text>
</comment>
<dbReference type="InterPro" id="IPR015699">
    <property type="entry name" value="DNA-dir_RNA_pol1_lsu_N"/>
</dbReference>
<comment type="catalytic activity">
    <reaction evidence="11">
        <text>RNA(n) + a ribonucleoside 5'-triphosphate = RNA(n+1) + diphosphate</text>
        <dbReference type="Rhea" id="RHEA:21248"/>
        <dbReference type="Rhea" id="RHEA-COMP:14527"/>
        <dbReference type="Rhea" id="RHEA-COMP:17342"/>
        <dbReference type="ChEBI" id="CHEBI:33019"/>
        <dbReference type="ChEBI" id="CHEBI:61557"/>
        <dbReference type="ChEBI" id="CHEBI:140395"/>
        <dbReference type="EC" id="2.7.7.6"/>
    </reaction>
</comment>
<evidence type="ECO:0000313" key="14">
    <source>
        <dbReference type="EMBL" id="KAJ8605230.1"/>
    </source>
</evidence>
<evidence type="ECO:0000256" key="12">
    <source>
        <dbReference type="SAM" id="MobiDB-lite"/>
    </source>
</evidence>
<accession>A0AAD7UHN2</accession>
<sequence length="1514" mass="166716">MPPTVSVASTSFRFFRAEEVRKMSAVEITSTTTFDTLNQPVPGGLYDPKLGPLERGVKCATCGQTDRDCPGHLAHIELPVVCYHPLLLPQLHRVLQAQCFNCHRLRLEDASRQAARCNLIKAGEFERAAAVSEDDEIEFLPAAGAHARREHKGALAEIWKVLKGAKRCGHCGAAARTIRKEGSKFFQVPLSARQAAREADLGIKLKSARGADADDSDDEAAAASEFLDAREVYLQTKLLWENAGAIVDAALGRPRGDHEVFFLHVVVVPPPRFRPAQYVNGEKVEHPQNVMLAKIVSTAAKVRETKDKKKLVDSWIALQRDIDTFVASVRKLLEKKEGLFRKNMMGKRVNFCCRSVISPDNFLRSGEIGVPLNFATGLSYPERVTPHNVELLRKLVENGPSEWPGANFVDLGRSKIDLKHIKREKRIALAKQLMTTPGQTVGRHLLDDDYLLVNRQPTLHKPGIMAHRAVVLKAHNTLRMHYANCNAYNADFDGDEINCHFVQNELARAEAKYIMATEHQYMVATNGKPLRGLIQDHIDAAVKLSCEDCFLDKEFFCQFAYEACRSIVGNRGTINVSGVRPAILKPERLYTGKQLLSLVVAHVGHLRRFEAKAKVSHKAISMGGLEDEHVVLFRDGRFLKGIIDKASIGASAHGLIHAIYEIHGPHAAASLLDAFARLLTLYLRDVAIHTCGLSDLTLTPQAERERRRLIDEAEAKGLQAFDEFVVATTKKSYDNRNEAMAAIYRAGRGAELDGHMRAALAPLHSEIVKACLPGGLEVQFPNNSFSLMVTTGAKGSTVNQSQVSCALGQQTLEGRRVPLTAFGRSLPCFDRWDPSPRAGGFISDRFLTGLRPPEYFFHCMAGREGLIDTAVKTSRSGYLQRCLVKHLEDLVVAYDHTVRDSEGNVIQFLYGDDGLDCTKSAIIDANKFQFLEDNLEATSVVVPKKVREARTTTLTKGARVLVLRGKHRSVATVRKVRKKQHGTTTTIDVRFDDGAKRRRIGEYELVEEPVASRFPPWTPGAVSDRVYAAIEDDQHDLVYERYVKALAAPGEAVGAIAAQSVGEPSTQMTLNTFHLAGHGAGNVTLGVPRLRELLMTGGTKTPTITLACADPRGFASRLNRVVLSELVDTEQGFAGTERVALRDGYLYRDYLVDFRLHPMDKIRARFGAAELPLDEVLVARLADAVKRTLVRKFTREAAPPPISASSSSSSSAKTRSKKDDEVDEEEKDDGGASSAGDDDDEPEDPELAGAEAMQAGTDYDDDDDDDDDVQQQQQQQQQLEDDILMMDVDRPSTAKKASSNWKKRLTVTAAHAMRDRMHIQLDVKVPASRPRVAILEIIEQSCGNCVVVPGVAEATPVEDRVVVRGNDIHALWSAATTTTSDSADLDNLHCNDVRAVMATYGVEAARATLIREIQSVFGVYGIVVGPRHLSLVGDKVMFHGEHHAMNRIYMGLHSSPWLKMSFETTGVFLTEAALTQATDDITSPSASIVMGQAPKVGTNIFDILVDIQPTTTAR</sequence>
<comment type="function">
    <text evidence="11">DNA-dependent RNA polymerase catalyzes the transcription of DNA into RNA using the four ribonucleoside triphosphates as substrates.</text>
</comment>
<evidence type="ECO:0000256" key="2">
    <source>
        <dbReference type="ARBA" id="ARBA00006460"/>
    </source>
</evidence>
<evidence type="ECO:0000256" key="7">
    <source>
        <dbReference type="ARBA" id="ARBA00022833"/>
    </source>
</evidence>
<evidence type="ECO:0000259" key="13">
    <source>
        <dbReference type="SMART" id="SM00663"/>
    </source>
</evidence>
<dbReference type="Gene3D" id="1.10.150.390">
    <property type="match status" value="1"/>
</dbReference>
<dbReference type="InterPro" id="IPR038120">
    <property type="entry name" value="Rpb1_funnel_sf"/>
</dbReference>
<dbReference type="Pfam" id="PF05000">
    <property type="entry name" value="RNA_pol_Rpb1_4"/>
    <property type="match status" value="1"/>
</dbReference>
<evidence type="ECO:0000256" key="1">
    <source>
        <dbReference type="ARBA" id="ARBA00004123"/>
    </source>
</evidence>
<dbReference type="Gene3D" id="6.20.50.80">
    <property type="match status" value="1"/>
</dbReference>
<comment type="similarity">
    <text evidence="2 11">Belongs to the RNA polymerase beta' chain family.</text>
</comment>
<keyword evidence="5 11" id="KW-0548">Nucleotidyltransferase</keyword>
<evidence type="ECO:0000313" key="15">
    <source>
        <dbReference type="Proteomes" id="UP001230188"/>
    </source>
</evidence>
<name>A0AAD7UHN2_9STRA</name>
<dbReference type="GO" id="GO:0006351">
    <property type="term" value="P:DNA-templated transcription"/>
    <property type="evidence" value="ECO:0007669"/>
    <property type="project" value="InterPro"/>
</dbReference>
<evidence type="ECO:0000256" key="10">
    <source>
        <dbReference type="ARBA" id="ARBA00023242"/>
    </source>
</evidence>
<reference evidence="14" key="1">
    <citation type="submission" date="2023-01" db="EMBL/GenBank/DDBJ databases">
        <title>Metagenome sequencing of chrysophaentin producing Chrysophaeum taylorii.</title>
        <authorList>
            <person name="Davison J."/>
            <person name="Bewley C."/>
        </authorList>
    </citation>
    <scope>NUCLEOTIDE SEQUENCE</scope>
    <source>
        <strain evidence="14">NIES-1699</strain>
    </source>
</reference>
<dbReference type="EMBL" id="JAQMWT010000317">
    <property type="protein sequence ID" value="KAJ8605230.1"/>
    <property type="molecule type" value="Genomic_DNA"/>
</dbReference>
<evidence type="ECO:0000256" key="8">
    <source>
        <dbReference type="ARBA" id="ARBA00022842"/>
    </source>
</evidence>
<dbReference type="SMART" id="SM00663">
    <property type="entry name" value="RPOLA_N"/>
    <property type="match status" value="1"/>
</dbReference>
<dbReference type="InterPro" id="IPR006592">
    <property type="entry name" value="RNA_pol_N"/>
</dbReference>
<dbReference type="InterPro" id="IPR042102">
    <property type="entry name" value="RNA_pol_Rpb1_3_sf"/>
</dbReference>
<dbReference type="Gene3D" id="2.40.40.20">
    <property type="match status" value="1"/>
</dbReference>
<dbReference type="PANTHER" id="PTHR19376">
    <property type="entry name" value="DNA-DIRECTED RNA POLYMERASE"/>
    <property type="match status" value="1"/>
</dbReference>
<dbReference type="Gene3D" id="4.10.860.120">
    <property type="entry name" value="RNA polymerase II, clamp domain"/>
    <property type="match status" value="1"/>
</dbReference>
<dbReference type="Pfam" id="PF04997">
    <property type="entry name" value="RNA_pol_Rpb1_1"/>
    <property type="match status" value="1"/>
</dbReference>
<dbReference type="InterPro" id="IPR007081">
    <property type="entry name" value="RNA_pol_Rpb1_5"/>
</dbReference>
<keyword evidence="10" id="KW-0539">Nucleus</keyword>
<dbReference type="Pfam" id="PF04983">
    <property type="entry name" value="RNA_pol_Rpb1_3"/>
    <property type="match status" value="1"/>
</dbReference>
<dbReference type="InterPro" id="IPR000722">
    <property type="entry name" value="RNA_pol_asu"/>
</dbReference>
<keyword evidence="3 11" id="KW-0240">DNA-directed RNA polymerase</keyword>
<dbReference type="Gene3D" id="3.30.1490.180">
    <property type="entry name" value="RNA polymerase ii"/>
    <property type="match status" value="1"/>
</dbReference>
<dbReference type="InterPro" id="IPR007083">
    <property type="entry name" value="RNA_pol_Rpb1_4"/>
</dbReference>
<dbReference type="InterPro" id="IPR007066">
    <property type="entry name" value="RNA_pol_Rpb1_3"/>
</dbReference>
<dbReference type="FunFam" id="2.40.40.20:FF:000019">
    <property type="entry name" value="DNA-directed RNA polymerase II subunit RPB1"/>
    <property type="match status" value="1"/>
</dbReference>
<keyword evidence="15" id="KW-1185">Reference proteome</keyword>
<dbReference type="PANTHER" id="PTHR19376:SF11">
    <property type="entry name" value="DNA-DIRECTED RNA POLYMERASE I SUBUNIT RPA1"/>
    <property type="match status" value="1"/>
</dbReference>
<evidence type="ECO:0000256" key="4">
    <source>
        <dbReference type="ARBA" id="ARBA00022679"/>
    </source>
</evidence>
<keyword evidence="7" id="KW-0862">Zinc</keyword>
<dbReference type="EC" id="2.7.7.6" evidence="11"/>
<dbReference type="SUPFAM" id="SSF64484">
    <property type="entry name" value="beta and beta-prime subunits of DNA dependent RNA-polymerase"/>
    <property type="match status" value="1"/>
</dbReference>
<dbReference type="InterPro" id="IPR044893">
    <property type="entry name" value="RNA_pol_Rpb1_clamp_domain"/>
</dbReference>
<evidence type="ECO:0000256" key="5">
    <source>
        <dbReference type="ARBA" id="ARBA00022695"/>
    </source>
</evidence>
<dbReference type="GO" id="GO:0005736">
    <property type="term" value="C:RNA polymerase I complex"/>
    <property type="evidence" value="ECO:0007669"/>
    <property type="project" value="UniProtKB-ARBA"/>
</dbReference>
<proteinExistence type="inferred from homology"/>
<dbReference type="CDD" id="cd02735">
    <property type="entry name" value="RNAP_I_Rpa1_C"/>
    <property type="match status" value="1"/>
</dbReference>
<organism evidence="14 15">
    <name type="scientific">Chrysophaeum taylorii</name>
    <dbReference type="NCBI Taxonomy" id="2483200"/>
    <lineage>
        <taxon>Eukaryota</taxon>
        <taxon>Sar</taxon>
        <taxon>Stramenopiles</taxon>
        <taxon>Ochrophyta</taxon>
        <taxon>Pelagophyceae</taxon>
        <taxon>Pelagomonadales</taxon>
        <taxon>Pelagomonadaceae</taxon>
        <taxon>Chrysophaeum</taxon>
    </lineage>
</organism>
<dbReference type="InterPro" id="IPR045867">
    <property type="entry name" value="DNA-dir_RpoC_beta_prime"/>
</dbReference>
<feature type="compositionally biased region" description="Low complexity" evidence="12">
    <location>
        <begin position="1203"/>
        <end position="1212"/>
    </location>
</feature>
<dbReference type="Gene3D" id="1.10.132.30">
    <property type="match status" value="1"/>
</dbReference>
<dbReference type="InterPro" id="IPR007080">
    <property type="entry name" value="RNA_pol_Rpb1_1"/>
</dbReference>
<dbReference type="Gene3D" id="6.10.250.2940">
    <property type="match status" value="1"/>
</dbReference>
<dbReference type="GO" id="GO:0003677">
    <property type="term" value="F:DNA binding"/>
    <property type="evidence" value="ECO:0007669"/>
    <property type="project" value="InterPro"/>
</dbReference>
<dbReference type="CDD" id="cd01435">
    <property type="entry name" value="RNAP_I_RPA1_N"/>
    <property type="match status" value="1"/>
</dbReference>
<dbReference type="Gene3D" id="3.30.70.2850">
    <property type="match status" value="1"/>
</dbReference>
<evidence type="ECO:0000256" key="11">
    <source>
        <dbReference type="RuleBase" id="RU004279"/>
    </source>
</evidence>
<dbReference type="Gene3D" id="1.10.274.100">
    <property type="entry name" value="RNA polymerase Rpb1, domain 3"/>
    <property type="match status" value="1"/>
</dbReference>
<dbReference type="Proteomes" id="UP001230188">
    <property type="component" value="Unassembled WGS sequence"/>
</dbReference>
<feature type="region of interest" description="Disordered" evidence="12">
    <location>
        <begin position="1198"/>
        <end position="1280"/>
    </location>
</feature>
<keyword evidence="6" id="KW-0479">Metal-binding</keyword>
<keyword evidence="9 11" id="KW-0804">Transcription</keyword>
<dbReference type="GO" id="GO:0003899">
    <property type="term" value="F:DNA-directed RNA polymerase activity"/>
    <property type="evidence" value="ECO:0007669"/>
    <property type="project" value="UniProtKB-EC"/>
</dbReference>
<evidence type="ECO:0000256" key="3">
    <source>
        <dbReference type="ARBA" id="ARBA00022478"/>
    </source>
</evidence>
<protein>
    <recommendedName>
        <fullName evidence="11">DNA-directed RNA polymerase subunit</fullName>
        <ecNumber evidence="11">2.7.7.6</ecNumber>
    </recommendedName>
</protein>
<dbReference type="InterPro" id="IPR047107">
    <property type="entry name" value="DNA-dir_RNA_pol1_lsu_C"/>
</dbReference>
<comment type="subcellular location">
    <subcellularLocation>
        <location evidence="1">Nucleus</location>
    </subcellularLocation>
</comment>
<gene>
    <name evidence="14" type="ORF">CTAYLR_000483</name>
</gene>
<evidence type="ECO:0000256" key="9">
    <source>
        <dbReference type="ARBA" id="ARBA00023163"/>
    </source>
</evidence>